<dbReference type="PROSITE" id="PS00108">
    <property type="entry name" value="PROTEIN_KINASE_ST"/>
    <property type="match status" value="1"/>
</dbReference>
<evidence type="ECO:0000259" key="9">
    <source>
        <dbReference type="PROSITE" id="PS50011"/>
    </source>
</evidence>
<comment type="caution">
    <text evidence="10">The sequence shown here is derived from an EMBL/GenBank/DDBJ whole genome shotgun (WGS) entry which is preliminary data.</text>
</comment>
<dbReference type="Gene3D" id="3.30.200.20">
    <property type="entry name" value="Phosphorylase Kinase, domain 1"/>
    <property type="match status" value="1"/>
</dbReference>
<dbReference type="EC" id="2.7.11.1" evidence="1"/>
<gene>
    <name evidence="10" type="ORF">AFE02nite_07700</name>
</gene>
<keyword evidence="6 7" id="KW-0067">ATP-binding</keyword>
<dbReference type="PROSITE" id="PS00107">
    <property type="entry name" value="PROTEIN_KINASE_ATP"/>
    <property type="match status" value="1"/>
</dbReference>
<evidence type="ECO:0000256" key="3">
    <source>
        <dbReference type="ARBA" id="ARBA00022679"/>
    </source>
</evidence>
<dbReference type="InterPro" id="IPR000719">
    <property type="entry name" value="Prot_kinase_dom"/>
</dbReference>
<dbReference type="Gene3D" id="1.10.510.10">
    <property type="entry name" value="Transferase(Phosphotransferase) domain 1"/>
    <property type="match status" value="1"/>
</dbReference>
<protein>
    <recommendedName>
        <fullName evidence="1">non-specific serine/threonine protein kinase</fullName>
        <ecNumber evidence="1">2.7.11.1</ecNumber>
    </recommendedName>
</protein>
<evidence type="ECO:0000313" key="10">
    <source>
        <dbReference type="EMBL" id="GEN79036.1"/>
    </source>
</evidence>
<dbReference type="InterPro" id="IPR008271">
    <property type="entry name" value="Ser/Thr_kinase_AS"/>
</dbReference>
<evidence type="ECO:0000256" key="4">
    <source>
        <dbReference type="ARBA" id="ARBA00022741"/>
    </source>
</evidence>
<keyword evidence="2" id="KW-0723">Serine/threonine-protein kinase</keyword>
<evidence type="ECO:0000256" key="5">
    <source>
        <dbReference type="ARBA" id="ARBA00022777"/>
    </source>
</evidence>
<keyword evidence="3" id="KW-0808">Transferase</keyword>
<dbReference type="SMART" id="SM00220">
    <property type="entry name" value="S_TKc"/>
    <property type="match status" value="1"/>
</dbReference>
<organism evidence="10 11">
    <name type="scientific">Actinotalea fermentans</name>
    <dbReference type="NCBI Taxonomy" id="43671"/>
    <lineage>
        <taxon>Bacteria</taxon>
        <taxon>Bacillati</taxon>
        <taxon>Actinomycetota</taxon>
        <taxon>Actinomycetes</taxon>
        <taxon>Micrococcales</taxon>
        <taxon>Cellulomonadaceae</taxon>
        <taxon>Actinotalea</taxon>
    </lineage>
</organism>
<dbReference type="Pfam" id="PF00069">
    <property type="entry name" value="Pkinase"/>
    <property type="match status" value="1"/>
</dbReference>
<dbReference type="AlphaFoldDB" id="A0A511YV50"/>
<accession>A0A511YV50</accession>
<sequence length="440" mass="44276">MSASAVVPGVLLDSRYRLGEVIGAGGMATVHRARDEVLARDVAVKLFPATGAPEDLERQQAEIAVLARLNHPGLVRLLDAGVAGDRGAGRLAHLERSFLVMELVPGPTLAEVLDGGPLPPATVAAVGAQLAGALAAVHEAGIVHRDVKPANILLAEAGWGHGAATVPTVKVADFGIARLVDAARLTVTGMTLGTASYLSPEQAVGGAVGPATDVYALGLVLLECLTGRKAFAGTVAEVAAARVTTDPVVPAELGSTWVALLTEMTRRDDDARPTMAAAAGRLAELVAREEPTMELTARLPAIPVAEAEAPALRPRRAAGRGPLGLDRRGTRVLAAGLVLAAGAVGGVALWPSPPTPTADGGDVRVARRSDRAAPASAPAVAPEPAAGERQGGDEPRGRAGGPGGGKPDTGPGRDGPGGGPRGDDGPRERPGNGRGRGAEG</sequence>
<evidence type="ECO:0000256" key="8">
    <source>
        <dbReference type="SAM" id="MobiDB-lite"/>
    </source>
</evidence>
<dbReference type="InterPro" id="IPR011009">
    <property type="entry name" value="Kinase-like_dom_sf"/>
</dbReference>
<keyword evidence="4 7" id="KW-0547">Nucleotide-binding</keyword>
<feature type="compositionally biased region" description="Gly residues" evidence="8">
    <location>
        <begin position="398"/>
        <end position="420"/>
    </location>
</feature>
<proteinExistence type="predicted"/>
<evidence type="ECO:0000313" key="11">
    <source>
        <dbReference type="Proteomes" id="UP000321484"/>
    </source>
</evidence>
<dbReference type="GO" id="GO:0004674">
    <property type="term" value="F:protein serine/threonine kinase activity"/>
    <property type="evidence" value="ECO:0007669"/>
    <property type="project" value="UniProtKB-KW"/>
</dbReference>
<dbReference type="SUPFAM" id="SSF56112">
    <property type="entry name" value="Protein kinase-like (PK-like)"/>
    <property type="match status" value="1"/>
</dbReference>
<dbReference type="PROSITE" id="PS50011">
    <property type="entry name" value="PROTEIN_KINASE_DOM"/>
    <property type="match status" value="1"/>
</dbReference>
<evidence type="ECO:0000256" key="2">
    <source>
        <dbReference type="ARBA" id="ARBA00022527"/>
    </source>
</evidence>
<dbReference type="PANTHER" id="PTHR43289:SF6">
    <property type="entry name" value="SERINE_THREONINE-PROTEIN KINASE NEKL-3"/>
    <property type="match status" value="1"/>
</dbReference>
<reference evidence="10 11" key="1">
    <citation type="submission" date="2019-07" db="EMBL/GenBank/DDBJ databases">
        <title>Whole genome shotgun sequence of Actinotalea fermentans NBRC 105374.</title>
        <authorList>
            <person name="Hosoyama A."/>
            <person name="Uohara A."/>
            <person name="Ohji S."/>
            <person name="Ichikawa N."/>
        </authorList>
    </citation>
    <scope>NUCLEOTIDE SEQUENCE [LARGE SCALE GENOMIC DNA]</scope>
    <source>
        <strain evidence="10 11">NBRC 105374</strain>
    </source>
</reference>
<evidence type="ECO:0000256" key="7">
    <source>
        <dbReference type="PROSITE-ProRule" id="PRU10141"/>
    </source>
</evidence>
<dbReference type="CDD" id="cd14014">
    <property type="entry name" value="STKc_PknB_like"/>
    <property type="match status" value="1"/>
</dbReference>
<evidence type="ECO:0000256" key="6">
    <source>
        <dbReference type="ARBA" id="ARBA00022840"/>
    </source>
</evidence>
<dbReference type="GO" id="GO:0005524">
    <property type="term" value="F:ATP binding"/>
    <property type="evidence" value="ECO:0007669"/>
    <property type="project" value="UniProtKB-UniRule"/>
</dbReference>
<keyword evidence="5" id="KW-0418">Kinase</keyword>
<feature type="compositionally biased region" description="Basic and acidic residues" evidence="8">
    <location>
        <begin position="421"/>
        <end position="440"/>
    </location>
</feature>
<dbReference type="OrthoDB" id="9762169at2"/>
<feature type="region of interest" description="Disordered" evidence="8">
    <location>
        <begin position="347"/>
        <end position="440"/>
    </location>
</feature>
<evidence type="ECO:0000256" key="1">
    <source>
        <dbReference type="ARBA" id="ARBA00012513"/>
    </source>
</evidence>
<keyword evidence="11" id="KW-1185">Reference proteome</keyword>
<dbReference type="EMBL" id="BJYK01000001">
    <property type="protein sequence ID" value="GEN79036.1"/>
    <property type="molecule type" value="Genomic_DNA"/>
</dbReference>
<feature type="binding site" evidence="7">
    <location>
        <position position="45"/>
    </location>
    <ligand>
        <name>ATP</name>
        <dbReference type="ChEBI" id="CHEBI:30616"/>
    </ligand>
</feature>
<dbReference type="Proteomes" id="UP000321484">
    <property type="component" value="Unassembled WGS sequence"/>
</dbReference>
<dbReference type="RefSeq" id="WP_146819099.1">
    <property type="nucleotide sequence ID" value="NZ_BJYK01000001.1"/>
</dbReference>
<feature type="domain" description="Protein kinase" evidence="9">
    <location>
        <begin position="16"/>
        <end position="293"/>
    </location>
</feature>
<feature type="compositionally biased region" description="Low complexity" evidence="8">
    <location>
        <begin position="372"/>
        <end position="388"/>
    </location>
</feature>
<name>A0A511YV50_9CELL</name>
<dbReference type="InterPro" id="IPR017441">
    <property type="entry name" value="Protein_kinase_ATP_BS"/>
</dbReference>
<feature type="compositionally biased region" description="Basic and acidic residues" evidence="8">
    <location>
        <begin position="361"/>
        <end position="371"/>
    </location>
</feature>
<dbReference type="PANTHER" id="PTHR43289">
    <property type="entry name" value="MITOGEN-ACTIVATED PROTEIN KINASE KINASE KINASE 20-RELATED"/>
    <property type="match status" value="1"/>
</dbReference>